<protein>
    <recommendedName>
        <fullName evidence="7">C3H1-type domain-containing protein</fullName>
    </recommendedName>
</protein>
<accession>A0A9W7IS67</accession>
<keyword evidence="1 5" id="KW-0479">Metal-binding</keyword>
<evidence type="ECO:0000256" key="2">
    <source>
        <dbReference type="ARBA" id="ARBA00022771"/>
    </source>
</evidence>
<keyword evidence="9" id="KW-1185">Reference proteome</keyword>
<feature type="compositionally biased region" description="Polar residues" evidence="6">
    <location>
        <begin position="25"/>
        <end position="34"/>
    </location>
</feature>
<dbReference type="InterPro" id="IPR000571">
    <property type="entry name" value="Znf_CCCH"/>
</dbReference>
<feature type="zinc finger region" description="C3H1-type" evidence="5">
    <location>
        <begin position="430"/>
        <end position="458"/>
    </location>
</feature>
<evidence type="ECO:0000256" key="1">
    <source>
        <dbReference type="ARBA" id="ARBA00022723"/>
    </source>
</evidence>
<feature type="domain" description="C3H1-type" evidence="7">
    <location>
        <begin position="387"/>
        <end position="415"/>
    </location>
</feature>
<keyword evidence="4" id="KW-0238">DNA-binding</keyword>
<dbReference type="GO" id="GO:0008270">
    <property type="term" value="F:zinc ion binding"/>
    <property type="evidence" value="ECO:0007669"/>
    <property type="project" value="UniProtKB-KW"/>
</dbReference>
<dbReference type="InterPro" id="IPR050974">
    <property type="entry name" value="Plant_ZF_CCCH"/>
</dbReference>
<dbReference type="EMBL" id="BSYR01000034">
    <property type="protein sequence ID" value="GMI99113.1"/>
    <property type="molecule type" value="Genomic_DNA"/>
</dbReference>
<gene>
    <name evidence="8" type="ORF">HRI_003580600</name>
</gene>
<feature type="zinc finger region" description="C3H1-type" evidence="5">
    <location>
        <begin position="136"/>
        <end position="164"/>
    </location>
</feature>
<comment type="caution">
    <text evidence="8">The sequence shown here is derived from an EMBL/GenBank/DDBJ whole genome shotgun (WGS) entry which is preliminary data.</text>
</comment>
<dbReference type="OrthoDB" id="411372at2759"/>
<evidence type="ECO:0000256" key="6">
    <source>
        <dbReference type="SAM" id="MobiDB-lite"/>
    </source>
</evidence>
<dbReference type="AlphaFoldDB" id="A0A9W7IS67"/>
<evidence type="ECO:0000313" key="8">
    <source>
        <dbReference type="EMBL" id="GMI99113.1"/>
    </source>
</evidence>
<dbReference type="GO" id="GO:0003677">
    <property type="term" value="F:DNA binding"/>
    <property type="evidence" value="ECO:0007669"/>
    <property type="project" value="UniProtKB-KW"/>
</dbReference>
<feature type="domain" description="C3H1-type" evidence="7">
    <location>
        <begin position="247"/>
        <end position="275"/>
    </location>
</feature>
<dbReference type="InterPro" id="IPR036855">
    <property type="entry name" value="Znf_CCCH_sf"/>
</dbReference>
<evidence type="ECO:0000313" key="9">
    <source>
        <dbReference type="Proteomes" id="UP001165190"/>
    </source>
</evidence>
<dbReference type="PANTHER" id="PTHR12506">
    <property type="entry name" value="PROTEIN PHOSPHATASE RELATED"/>
    <property type="match status" value="1"/>
</dbReference>
<feature type="domain" description="C3H1-type" evidence="7">
    <location>
        <begin position="92"/>
        <end position="120"/>
    </location>
</feature>
<dbReference type="PROSITE" id="PS50103">
    <property type="entry name" value="ZF_C3H1"/>
    <property type="match status" value="6"/>
</dbReference>
<keyword evidence="3 5" id="KW-0862">Zinc</keyword>
<proteinExistence type="predicted"/>
<dbReference type="SMART" id="SM00356">
    <property type="entry name" value="ZnF_C3H1"/>
    <property type="match status" value="6"/>
</dbReference>
<dbReference type="Gene3D" id="4.10.1000.10">
    <property type="entry name" value="Zinc finger, CCCH-type"/>
    <property type="match status" value="4"/>
</dbReference>
<feature type="zinc finger region" description="C3H1-type" evidence="5">
    <location>
        <begin position="196"/>
        <end position="224"/>
    </location>
</feature>
<name>A0A9W7IS67_HIBTR</name>
<keyword evidence="2 5" id="KW-0863">Zinc-finger</keyword>
<evidence type="ECO:0000256" key="3">
    <source>
        <dbReference type="ARBA" id="ARBA00022833"/>
    </source>
</evidence>
<feature type="domain" description="C3H1-type" evidence="7">
    <location>
        <begin position="136"/>
        <end position="164"/>
    </location>
</feature>
<dbReference type="GO" id="GO:0003729">
    <property type="term" value="F:mRNA binding"/>
    <property type="evidence" value="ECO:0007669"/>
    <property type="project" value="UniProtKB-ARBA"/>
</dbReference>
<evidence type="ECO:0000259" key="7">
    <source>
        <dbReference type="PROSITE" id="PS50103"/>
    </source>
</evidence>
<feature type="zinc finger region" description="C3H1-type" evidence="5">
    <location>
        <begin position="247"/>
        <end position="275"/>
    </location>
</feature>
<dbReference type="Pfam" id="PF00642">
    <property type="entry name" value="zf-CCCH"/>
    <property type="match status" value="6"/>
</dbReference>
<dbReference type="SUPFAM" id="SSF90229">
    <property type="entry name" value="CCCH zinc finger"/>
    <property type="match status" value="6"/>
</dbReference>
<feature type="zinc finger region" description="C3H1-type" evidence="5">
    <location>
        <begin position="387"/>
        <end position="415"/>
    </location>
</feature>
<feature type="domain" description="C3H1-type" evidence="7">
    <location>
        <begin position="196"/>
        <end position="224"/>
    </location>
</feature>
<evidence type="ECO:0000256" key="5">
    <source>
        <dbReference type="PROSITE-ProRule" id="PRU00723"/>
    </source>
</evidence>
<organism evidence="8 9">
    <name type="scientific">Hibiscus trionum</name>
    <name type="common">Flower of an hour</name>
    <dbReference type="NCBI Taxonomy" id="183268"/>
    <lineage>
        <taxon>Eukaryota</taxon>
        <taxon>Viridiplantae</taxon>
        <taxon>Streptophyta</taxon>
        <taxon>Embryophyta</taxon>
        <taxon>Tracheophyta</taxon>
        <taxon>Spermatophyta</taxon>
        <taxon>Magnoliopsida</taxon>
        <taxon>eudicotyledons</taxon>
        <taxon>Gunneridae</taxon>
        <taxon>Pentapetalae</taxon>
        <taxon>rosids</taxon>
        <taxon>malvids</taxon>
        <taxon>Malvales</taxon>
        <taxon>Malvaceae</taxon>
        <taxon>Malvoideae</taxon>
        <taxon>Hibiscus</taxon>
    </lineage>
</organism>
<feature type="zinc finger region" description="C3H1-type" evidence="5">
    <location>
        <begin position="92"/>
        <end position="120"/>
    </location>
</feature>
<sequence length="461" mass="52193">MGSYEEEYSSTLRETPNETKPESLTGFNSDTLLSNLHPGSEKEEESLVEDLKKVVLEDNDWNGHGDRDINNNGNENLQKELQNGENIEHPLRPYAEDCSFYLKTGHCKFGSYCRFNHPVRRGFQEKENHQKLAADQQGRIECKYYRATGGCKYGNACRYWHSNGDSALAPLEVNSLVLPVQVGINEKMEKHGFEEQTEQIECKYYLSSGGCKYGKACRYSHSKETSRYSEKSELPPLELNFLGLPIRTLEKECPYYMRTGSCAYGSSCRFNHPDPTAAEGSSIFRSDPSGFGNHSPGNYNGEYNALPSSIEPSASSLSFNMLPNEHSAYLNHSSAYAQGMHANSNWNGHQEKASNPYLAPSIDKARKTAEIYGFHQEQIQVDEYPERPGEPECPHFMKTGYCKFKSACKFHHPESRLPKPIISNAGLPLRPDRRICWNYEKTGICKYGSSCHFHHPENLLS</sequence>
<evidence type="ECO:0000256" key="4">
    <source>
        <dbReference type="ARBA" id="ARBA00023125"/>
    </source>
</evidence>
<feature type="region of interest" description="Disordered" evidence="6">
    <location>
        <begin position="1"/>
        <end position="44"/>
    </location>
</feature>
<reference evidence="8" key="1">
    <citation type="submission" date="2023-05" db="EMBL/GenBank/DDBJ databases">
        <title>Genome and transcriptome analyses reveal genes involved in the formation of fine ridges on petal epidermal cells in Hibiscus trionum.</title>
        <authorList>
            <person name="Koshimizu S."/>
            <person name="Masuda S."/>
            <person name="Ishii T."/>
            <person name="Shirasu K."/>
            <person name="Hoshino A."/>
            <person name="Arita M."/>
        </authorList>
    </citation>
    <scope>NUCLEOTIDE SEQUENCE</scope>
    <source>
        <strain evidence="8">Hamamatsu line</strain>
    </source>
</reference>
<feature type="domain" description="C3H1-type" evidence="7">
    <location>
        <begin position="430"/>
        <end position="458"/>
    </location>
</feature>
<dbReference type="PANTHER" id="PTHR12506:SF75">
    <property type="entry name" value="ZINC FINGER CCCH DOMAIN-CONTAINING PROTEIN 67-LIKE"/>
    <property type="match status" value="1"/>
</dbReference>
<dbReference type="Proteomes" id="UP001165190">
    <property type="component" value="Unassembled WGS sequence"/>
</dbReference>